<feature type="compositionally biased region" description="Polar residues" evidence="1">
    <location>
        <begin position="474"/>
        <end position="486"/>
    </location>
</feature>
<feature type="compositionally biased region" description="Low complexity" evidence="1">
    <location>
        <begin position="77"/>
        <end position="95"/>
    </location>
</feature>
<dbReference type="Pfam" id="PF15748">
    <property type="entry name" value="CCSAP"/>
    <property type="match status" value="1"/>
</dbReference>
<proteinExistence type="predicted"/>
<dbReference type="InterPro" id="IPR029774">
    <property type="entry name" value="CSAP"/>
</dbReference>
<dbReference type="EMBL" id="GL832957">
    <property type="protein sequence ID" value="EGD79085.1"/>
    <property type="molecule type" value="Genomic_DNA"/>
</dbReference>
<name>F2TZR1_SALR5</name>
<gene>
    <name evidence="2" type="ORF">PTSG_11827</name>
</gene>
<dbReference type="AlphaFoldDB" id="F2TZR1"/>
<dbReference type="InParanoid" id="F2TZR1"/>
<dbReference type="KEGG" id="sre:PTSG_11827"/>
<organism evidence="3">
    <name type="scientific">Salpingoeca rosetta (strain ATCC 50818 / BSB-021)</name>
    <dbReference type="NCBI Taxonomy" id="946362"/>
    <lineage>
        <taxon>Eukaryota</taxon>
        <taxon>Choanoflagellata</taxon>
        <taxon>Craspedida</taxon>
        <taxon>Salpingoecidae</taxon>
        <taxon>Salpingoeca</taxon>
    </lineage>
</organism>
<feature type="region of interest" description="Disordered" evidence="1">
    <location>
        <begin position="70"/>
        <end position="95"/>
    </location>
</feature>
<feature type="region of interest" description="Disordered" evidence="1">
    <location>
        <begin position="115"/>
        <end position="246"/>
    </location>
</feature>
<dbReference type="GO" id="GO:0005856">
    <property type="term" value="C:cytoskeleton"/>
    <property type="evidence" value="ECO:0007669"/>
    <property type="project" value="InterPro"/>
</dbReference>
<feature type="region of interest" description="Disordered" evidence="1">
    <location>
        <begin position="307"/>
        <end position="402"/>
    </location>
</feature>
<dbReference type="GeneID" id="16078636"/>
<feature type="compositionally biased region" description="Basic and acidic residues" evidence="1">
    <location>
        <begin position="128"/>
        <end position="145"/>
    </location>
</feature>
<dbReference type="RefSeq" id="XP_004998041.1">
    <property type="nucleotide sequence ID" value="XM_004997984.1"/>
</dbReference>
<evidence type="ECO:0000313" key="2">
    <source>
        <dbReference type="EMBL" id="EGD79085.1"/>
    </source>
</evidence>
<evidence type="ECO:0000256" key="1">
    <source>
        <dbReference type="SAM" id="MobiDB-lite"/>
    </source>
</evidence>
<dbReference type="Proteomes" id="UP000007799">
    <property type="component" value="Unassembled WGS sequence"/>
</dbReference>
<feature type="compositionally biased region" description="Basic and acidic residues" evidence="1">
    <location>
        <begin position="220"/>
        <end position="230"/>
    </location>
</feature>
<dbReference type="OrthoDB" id="10687738at2759"/>
<accession>F2TZR1</accession>
<feature type="region of interest" description="Disordered" evidence="1">
    <location>
        <begin position="436"/>
        <end position="500"/>
    </location>
</feature>
<protein>
    <submittedName>
        <fullName evidence="2">Uncharacterized protein</fullName>
    </submittedName>
</protein>
<sequence>MDCMQKRAHMHDVPATIDEVLESYRETLESRRRSRAREYSHIPFDWHKDTLPFGEEQEDKDVVAPAETTGAGLGSMQQQQQQQQQQDQQQEQADAAAPVFVKPPPLDIPEVAKATTASVKAPRAGAQRHVDIKTEDGHDAEEKPSAKSRHIRMQQEQQRQQQQKPAQQRKIKVRREVTAPPPAPRSSTAERLYNLSKAKQAAEPSQPSRRNYFGYKPPAPKKENVRVRTEKPKKKRPPFAHYGWNNDQIGAWKNKKTFNVRASKEVDVHALHAALDRGYMERLPRHAQKEWAKPLHTHPFDYDAYERESGRHGEASGQQVAVRGGPRVSQSSRNAQPSAAQVTSASAASQKRNMGVGQARAHATGARRSQHRAVQYSPPVEDEQHQQHQHQQQPMHVAGGDDVTEPLEQHALTVTFESDACRDEVVQTDSSFLHCEDESTQTRGGNIRTASGHHGHEQRVRQPQQRQHHAPARVQSTPTRGGSARQQHQEPQEPALSTEQQRLVEALRRIDMRQRATAEKIQSEYQRAYGGWLQHAQQMQAQHVSQAQQRGGVAAPTADDSMGSQRTVVLGAHKPQVVHRRVAPSYSFRAREEEDAYRVHYGATYTHDC</sequence>
<feature type="compositionally biased region" description="Low complexity" evidence="1">
    <location>
        <begin position="154"/>
        <end position="166"/>
    </location>
</feature>
<reference evidence="2" key="1">
    <citation type="submission" date="2009-08" db="EMBL/GenBank/DDBJ databases">
        <title>Annotation of Salpingoeca rosetta.</title>
        <authorList>
            <consortium name="The Broad Institute Genome Sequencing Platform"/>
            <person name="Russ C."/>
            <person name="Cuomo C."/>
            <person name="Burger G."/>
            <person name="Gray M.W."/>
            <person name="Holland P.W.H."/>
            <person name="King N."/>
            <person name="Lang F.B.F."/>
            <person name="Roger A.J."/>
            <person name="Ruiz-Trillo I."/>
            <person name="Young S.K."/>
            <person name="Zeng Q."/>
            <person name="Gargeya S."/>
            <person name="Alvarado L."/>
            <person name="Berlin A."/>
            <person name="Chapman S.B."/>
            <person name="Chen Z."/>
            <person name="Freedman E."/>
            <person name="Gellesch M."/>
            <person name="Goldberg J."/>
            <person name="Griggs A."/>
            <person name="Gujja S."/>
            <person name="Heilman E."/>
            <person name="Heiman D."/>
            <person name="Howarth C."/>
            <person name="Mehta T."/>
            <person name="Neiman D."/>
            <person name="Pearson M."/>
            <person name="Roberts A."/>
            <person name="Saif S."/>
            <person name="Shea T."/>
            <person name="Shenoy N."/>
            <person name="Sisk P."/>
            <person name="Stolte C."/>
            <person name="Sykes S."/>
            <person name="White J."/>
            <person name="Yandava C."/>
            <person name="Haas B."/>
            <person name="Nusbaum C."/>
            <person name="Birren B."/>
        </authorList>
    </citation>
    <scope>NUCLEOTIDE SEQUENCE [LARGE SCALE GENOMIC DNA]</scope>
    <source>
        <strain evidence="2">ATCC 50818</strain>
    </source>
</reference>
<keyword evidence="3" id="KW-1185">Reference proteome</keyword>
<feature type="compositionally biased region" description="Low complexity" evidence="1">
    <location>
        <begin position="335"/>
        <end position="350"/>
    </location>
</feature>
<evidence type="ECO:0000313" key="3">
    <source>
        <dbReference type="Proteomes" id="UP000007799"/>
    </source>
</evidence>